<dbReference type="AlphaFoldDB" id="S9TF82"/>
<gene>
    <name evidence="3" type="ORF">K678_13583</name>
</gene>
<feature type="compositionally biased region" description="Low complexity" evidence="1">
    <location>
        <begin position="147"/>
        <end position="165"/>
    </location>
</feature>
<evidence type="ECO:0000313" key="4">
    <source>
        <dbReference type="Proteomes" id="UP000015350"/>
    </source>
</evidence>
<dbReference type="InterPro" id="IPR046367">
    <property type="entry name" value="GapR-like_DNA-bd"/>
</dbReference>
<dbReference type="STRING" id="1316936.K678_13583"/>
<name>S9TF82_MAGFU</name>
<dbReference type="GO" id="GO:0003677">
    <property type="term" value="F:DNA binding"/>
    <property type="evidence" value="ECO:0007669"/>
    <property type="project" value="InterPro"/>
</dbReference>
<dbReference type="eggNOG" id="COG3750">
    <property type="taxonomic scope" value="Bacteria"/>
</dbReference>
<protein>
    <recommendedName>
        <fullName evidence="2">GapR-like DNA-binding domain-containing protein</fullName>
    </recommendedName>
</protein>
<proteinExistence type="predicted"/>
<dbReference type="Proteomes" id="UP000015350">
    <property type="component" value="Unassembled WGS sequence"/>
</dbReference>
<evidence type="ECO:0000259" key="2">
    <source>
        <dbReference type="Pfam" id="PF10073"/>
    </source>
</evidence>
<feature type="compositionally biased region" description="Polar residues" evidence="1">
    <location>
        <begin position="218"/>
        <end position="227"/>
    </location>
</feature>
<feature type="domain" description="GapR-like DNA-binding" evidence="2">
    <location>
        <begin position="7"/>
        <end position="77"/>
    </location>
</feature>
<sequence>MDGGIASEALIQGISRIERLEEEKKALGADIKSVYDGMKSQGFDVKIIRKLVVLRRQTEDERSEERALLDLYMAAIGMSDGQPLSDRTRDQLSRPKSPPPHATRTIRPTRGDGLSIRPDLPSRRPPRRSTRPAPWAGRRPRPASPFRLTPSRRATPAAPPGTRNGAGRREATGWKSPKLFAARKSRRNPKITPTRTRKTDPWPHSNLPPRLSAWRRSYSPTRPRNRF</sequence>
<feature type="region of interest" description="Disordered" evidence="1">
    <location>
        <begin position="79"/>
        <end position="227"/>
    </location>
</feature>
<reference evidence="3 4" key="1">
    <citation type="submission" date="2013-04" db="EMBL/GenBank/DDBJ databases">
        <authorList>
            <person name="Kuznetsov B."/>
            <person name="Ivanovsky R."/>
        </authorList>
    </citation>
    <scope>NUCLEOTIDE SEQUENCE [LARGE SCALE GENOMIC DNA]</scope>
    <source>
        <strain evidence="3 4">MGU-K5</strain>
    </source>
</reference>
<dbReference type="Pfam" id="PF10073">
    <property type="entry name" value="GapR_DNA-bd"/>
    <property type="match status" value="1"/>
</dbReference>
<evidence type="ECO:0000313" key="3">
    <source>
        <dbReference type="EMBL" id="EPY00921.1"/>
    </source>
</evidence>
<dbReference type="EMBL" id="AQPH01000060">
    <property type="protein sequence ID" value="EPY00921.1"/>
    <property type="molecule type" value="Genomic_DNA"/>
</dbReference>
<comment type="caution">
    <text evidence="3">The sequence shown here is derived from an EMBL/GenBank/DDBJ whole genome shotgun (WGS) entry which is preliminary data.</text>
</comment>
<organism evidence="3 4">
    <name type="scientific">Magnetospirillum fulvum MGU-K5</name>
    <dbReference type="NCBI Taxonomy" id="1316936"/>
    <lineage>
        <taxon>Bacteria</taxon>
        <taxon>Pseudomonadati</taxon>
        <taxon>Pseudomonadota</taxon>
        <taxon>Alphaproteobacteria</taxon>
        <taxon>Rhodospirillales</taxon>
        <taxon>Rhodospirillaceae</taxon>
        <taxon>Magnetospirillum</taxon>
    </lineage>
</organism>
<accession>S9TF82</accession>
<evidence type="ECO:0000256" key="1">
    <source>
        <dbReference type="SAM" id="MobiDB-lite"/>
    </source>
</evidence>